<keyword evidence="2" id="KW-1185">Reference proteome</keyword>
<protein>
    <submittedName>
        <fullName evidence="1">Addiction module protein</fullName>
    </submittedName>
</protein>
<proteinExistence type="predicted"/>
<reference evidence="1 2" key="1">
    <citation type="submission" date="2019-09" db="EMBL/GenBank/DDBJ databases">
        <title>Hydrogenophaga aromatica sp. nov., isolated from a para-xylene-degrading enrichment culture.</title>
        <authorList>
            <person name="Tancsics A."/>
            <person name="Banerjee S."/>
        </authorList>
    </citation>
    <scope>NUCLEOTIDE SEQUENCE [LARGE SCALE GENOMIC DNA]</scope>
    <source>
        <strain evidence="1 2">D2P1</strain>
    </source>
</reference>
<evidence type="ECO:0000313" key="1">
    <source>
        <dbReference type="EMBL" id="NWF45830.1"/>
    </source>
</evidence>
<dbReference type="Pfam" id="PF09720">
    <property type="entry name" value="Unstab_antitox"/>
    <property type="match status" value="1"/>
</dbReference>
<dbReference type="Proteomes" id="UP000545507">
    <property type="component" value="Unassembled WGS sequence"/>
</dbReference>
<comment type="caution">
    <text evidence="1">The sequence shown here is derived from an EMBL/GenBank/DDBJ whole genome shotgun (WGS) entry which is preliminary data.</text>
</comment>
<dbReference type="InterPro" id="IPR013406">
    <property type="entry name" value="CHP02574_addiction_mod"/>
</dbReference>
<gene>
    <name evidence="1" type="ORF">F3K02_11295</name>
</gene>
<name>A0A7Y8GVW9_9BURK</name>
<evidence type="ECO:0000313" key="2">
    <source>
        <dbReference type="Proteomes" id="UP000545507"/>
    </source>
</evidence>
<dbReference type="AlphaFoldDB" id="A0A7Y8GVW9"/>
<dbReference type="RefSeq" id="WP_177135714.1">
    <property type="nucleotide sequence ID" value="NZ_VYGV01000007.1"/>
</dbReference>
<dbReference type="EMBL" id="VYGV01000007">
    <property type="protein sequence ID" value="NWF45830.1"/>
    <property type="molecule type" value="Genomic_DNA"/>
</dbReference>
<organism evidence="1 2">
    <name type="scientific">Hydrogenophaga aromaticivorans</name>
    <dbReference type="NCBI Taxonomy" id="2610898"/>
    <lineage>
        <taxon>Bacteria</taxon>
        <taxon>Pseudomonadati</taxon>
        <taxon>Pseudomonadota</taxon>
        <taxon>Betaproteobacteria</taxon>
        <taxon>Burkholderiales</taxon>
        <taxon>Comamonadaceae</taxon>
        <taxon>Hydrogenophaga</taxon>
    </lineage>
</organism>
<dbReference type="NCBIfam" id="TIGR02574">
    <property type="entry name" value="stabl_TIGR02574"/>
    <property type="match status" value="1"/>
</dbReference>
<sequence>MPITAKSLREQALQLPPDERLALVDQLLDTLDEPDATLDAMWAKEAESRLAAYRRGEIQVASLSDVIAKYQVNSSSA</sequence>
<accession>A0A7Y8GVW9</accession>